<proteinExistence type="inferred from homology"/>
<dbReference type="GO" id="GO:0010041">
    <property type="term" value="P:response to iron(III) ion"/>
    <property type="evidence" value="ECO:0007669"/>
    <property type="project" value="TreeGrafter"/>
</dbReference>
<keyword evidence="22" id="KW-1185">Reference proteome</keyword>
<dbReference type="STRING" id="69222.BG55_22690"/>
<accession>A0A014NII5</accession>
<reference evidence="21 22" key="1">
    <citation type="submission" date="2014-02" db="EMBL/GenBank/DDBJ databases">
        <title>Draft genome of Erwinia mallotivora strain BT-MARDI, a papaya dieback pathogen.</title>
        <authorList>
            <person name="Redzuan R."/>
            <person name="Abu Bakar N."/>
            <person name="Badrun R."/>
            <person name="Mohd Raih M.F."/>
            <person name="Rozano L."/>
            <person name="Mat Amin N."/>
        </authorList>
    </citation>
    <scope>NUCLEOTIDE SEQUENCE [LARGE SCALE GENOMIC DNA]</scope>
    <source>
        <strain evidence="21 22">BT-MARDI</strain>
    </source>
</reference>
<evidence type="ECO:0000256" key="13">
    <source>
        <dbReference type="ARBA" id="ARBA00022985"/>
    </source>
</evidence>
<gene>
    <name evidence="19 21" type="primary">arnT</name>
    <name evidence="21" type="ORF">BG55_22690</name>
</gene>
<evidence type="ECO:0000256" key="14">
    <source>
        <dbReference type="ARBA" id="ARBA00022989"/>
    </source>
</evidence>
<evidence type="ECO:0000256" key="6">
    <source>
        <dbReference type="ARBA" id="ARBA00022475"/>
    </source>
</evidence>
<keyword evidence="14 19" id="KW-1133">Transmembrane helix</keyword>
<keyword evidence="15 19" id="KW-0443">Lipid metabolism</keyword>
<comment type="similarity">
    <text evidence="3 19">Belongs to the glycosyltransferase 83 family.</text>
</comment>
<dbReference type="GO" id="GO:0006493">
    <property type="term" value="P:protein O-linked glycosylation"/>
    <property type="evidence" value="ECO:0007669"/>
    <property type="project" value="InterPro"/>
</dbReference>
<feature type="transmembrane region" description="Helical" evidence="19">
    <location>
        <begin position="113"/>
        <end position="134"/>
    </location>
</feature>
<comment type="caution">
    <text evidence="21">The sequence shown here is derived from an EMBL/GenBank/DDBJ whole genome shotgun (WGS) entry which is preliminary data.</text>
</comment>
<feature type="transmembrane region" description="Helical" evidence="19">
    <location>
        <begin position="291"/>
        <end position="309"/>
    </location>
</feature>
<keyword evidence="7 19" id="KW-0444">Lipid biosynthesis</keyword>
<keyword evidence="8" id="KW-0997">Cell inner membrane</keyword>
<evidence type="ECO:0000256" key="17">
    <source>
        <dbReference type="ARBA" id="ARBA00025446"/>
    </source>
</evidence>
<feature type="transmembrane region" description="Helical" evidence="19">
    <location>
        <begin position="257"/>
        <end position="279"/>
    </location>
</feature>
<organism evidence="21 22">
    <name type="scientific">Erwinia mallotivora</name>
    <dbReference type="NCBI Taxonomy" id="69222"/>
    <lineage>
        <taxon>Bacteria</taxon>
        <taxon>Pseudomonadati</taxon>
        <taxon>Pseudomonadota</taxon>
        <taxon>Gammaproteobacteria</taxon>
        <taxon>Enterobacterales</taxon>
        <taxon>Erwiniaceae</taxon>
        <taxon>Erwinia</taxon>
    </lineage>
</organism>
<feature type="transmembrane region" description="Helical" evidence="19">
    <location>
        <begin position="81"/>
        <end position="101"/>
    </location>
</feature>
<sequence length="553" mass="62656">MKIMRNGFLLLLLFSLYYLIPLEFRHLWQPDETRYAEISREMLVSGNWVVPHFFDLRYFEKPVAGYWINNLSQLIFGHNNFAVRFGSVFSITLTALMVYWLTLRIWRDRNTALMAGVIFLTSLLVYGIGSYAVLDPMITLWLAAAMCGYWLAVNAPTTGKKVLAWLLMGVACGMGFMTKGFLALAVPVVAILPWAIHQKRFKELLMFGPLAVVGAVAISAPWAIAIAQREPDFWHYFFWVEHIQRFAEDNAQHKAPFWYYLPILLLGCLPWLAMLPAALRNGWRDRDENSGSLYLLCWVVMPLLFFSIAKGKLPTYILPCFAPLAALLARQAMQLVLVKGKTLRVNGWINLVFGLLCVVTVVVVLAPWGVSKHALYGYHEVLKVVLAGAAFLVWGLGGLLTLKAPEQRWSWAAFCPLGLALVLGQVIPDRVVDSKQPQEFIQGMKSKIGSSHFLLANNPGIASGLAWELQRSDIVLYQQRGEVQYGLSYPDAKDKFVSDSDFPQWLEQHRREGQVTLVLLLSRDEVNSGNDLPKADFIYRQGRLVMYQYNQTP</sequence>
<evidence type="ECO:0000256" key="3">
    <source>
        <dbReference type="ARBA" id="ARBA00010814"/>
    </source>
</evidence>
<dbReference type="PANTHER" id="PTHR33908:SF3">
    <property type="entry name" value="UNDECAPRENYL PHOSPHATE-ALPHA-4-AMINO-4-DEOXY-L-ARABINOSE ARABINOSYL TRANSFERASE"/>
    <property type="match status" value="1"/>
</dbReference>
<keyword evidence="9 19" id="KW-0441">Lipid A biosynthesis</keyword>
<evidence type="ECO:0000259" key="20">
    <source>
        <dbReference type="Pfam" id="PF02366"/>
    </source>
</evidence>
<evidence type="ECO:0000256" key="11">
    <source>
        <dbReference type="ARBA" id="ARBA00022679"/>
    </source>
</evidence>
<evidence type="ECO:0000313" key="21">
    <source>
        <dbReference type="EMBL" id="EXU73615.1"/>
    </source>
</evidence>
<dbReference type="InterPro" id="IPR022839">
    <property type="entry name" value="ArnT"/>
</dbReference>
<feature type="domain" description="ArnT-like N-terminal" evidence="20">
    <location>
        <begin position="6"/>
        <end position="237"/>
    </location>
</feature>
<dbReference type="PATRIC" id="fig|69222.5.peg.4630"/>
<dbReference type="OrthoDB" id="9775035at2"/>
<dbReference type="PANTHER" id="PTHR33908">
    <property type="entry name" value="MANNOSYLTRANSFERASE YKCB-RELATED"/>
    <property type="match status" value="1"/>
</dbReference>
<comment type="catalytic activity">
    <reaction evidence="18 19">
        <text>4-amino-4-deoxy-alpha-L-arabinopyranosyl di-trans,octa-cis-undecaprenyl phosphate + lipid IVA = lipid IIA + di-trans,octa-cis-undecaprenyl phosphate.</text>
        <dbReference type="EC" id="2.4.2.43"/>
    </reaction>
</comment>
<dbReference type="GO" id="GO:0009103">
    <property type="term" value="P:lipopolysaccharide biosynthetic process"/>
    <property type="evidence" value="ECO:0007669"/>
    <property type="project" value="UniProtKB-KW"/>
</dbReference>
<evidence type="ECO:0000256" key="19">
    <source>
        <dbReference type="HAMAP-Rule" id="MF_01165"/>
    </source>
</evidence>
<evidence type="ECO:0000256" key="7">
    <source>
        <dbReference type="ARBA" id="ARBA00022516"/>
    </source>
</evidence>
<protein>
    <recommendedName>
        <fullName evidence="5 19">Undecaprenyl phosphate-alpha-4-amino-4-deoxy-L-arabinose arabinosyl transferase</fullName>
        <ecNumber evidence="4 19">2.4.2.43</ecNumber>
    </recommendedName>
    <alternativeName>
        <fullName evidence="19">4-amino-4-deoxy-L-arabinose lipid A transferase</fullName>
    </alternativeName>
    <alternativeName>
        <fullName evidence="19">Lipid IV(A) 4-amino-4-deoxy-L-arabinosyltransferase</fullName>
    </alternativeName>
    <alternativeName>
        <fullName evidence="19">Undecaprenyl phosphate-alpha-L-Ara4N transferase</fullName>
    </alternativeName>
</protein>
<dbReference type="GO" id="GO:0000030">
    <property type="term" value="F:mannosyltransferase activity"/>
    <property type="evidence" value="ECO:0007669"/>
    <property type="project" value="InterPro"/>
</dbReference>
<evidence type="ECO:0000256" key="1">
    <source>
        <dbReference type="ARBA" id="ARBA00004429"/>
    </source>
</evidence>
<evidence type="ECO:0000256" key="4">
    <source>
        <dbReference type="ARBA" id="ARBA00012056"/>
    </source>
</evidence>
<evidence type="ECO:0000256" key="16">
    <source>
        <dbReference type="ARBA" id="ARBA00023136"/>
    </source>
</evidence>
<keyword evidence="12 19" id="KW-0812">Transmembrane</keyword>
<keyword evidence="6 19" id="KW-1003">Cell membrane</keyword>
<dbReference type="GO" id="GO:0103015">
    <property type="term" value="F:4-amino-4-deoxy-L-arabinose transferase activity"/>
    <property type="evidence" value="ECO:0007669"/>
    <property type="project" value="UniProtKB-EC"/>
</dbReference>
<dbReference type="AlphaFoldDB" id="A0A014NII5"/>
<keyword evidence="11 19" id="KW-0808">Transferase</keyword>
<feature type="transmembrane region" description="Helical" evidence="19">
    <location>
        <begin position="409"/>
        <end position="427"/>
    </location>
</feature>
<comment type="function">
    <text evidence="17 19">Catalyzes the transfer of the L-Ara4N moiety of the glycolipid undecaprenyl phosphate-alpha-L-Ara4N to lipid A. The modified arabinose is attached to lipid A and is required for resistance to polymyxin and cationic antimicrobial peptides.</text>
</comment>
<dbReference type="Proteomes" id="UP000019918">
    <property type="component" value="Unassembled WGS sequence"/>
</dbReference>
<comment type="pathway">
    <text evidence="2 19">Lipopolysaccharide metabolism; 4-amino-4-deoxy-beta-L-arabinose-lipid A biosynthesis.</text>
</comment>
<dbReference type="InterPro" id="IPR003342">
    <property type="entry name" value="ArnT-like_N"/>
</dbReference>
<feature type="transmembrane region" description="Helical" evidence="19">
    <location>
        <begin position="348"/>
        <end position="369"/>
    </location>
</feature>
<comment type="caution">
    <text evidence="19">Lacks conserved residue(s) required for the propagation of feature annotation.</text>
</comment>
<evidence type="ECO:0000256" key="5">
    <source>
        <dbReference type="ARBA" id="ARBA00015532"/>
    </source>
</evidence>
<comment type="subcellular location">
    <subcellularLocation>
        <location evidence="1">Cell inner membrane</location>
        <topology evidence="1">Multi-pass membrane protein</topology>
    </subcellularLocation>
    <subcellularLocation>
        <location evidence="19">Cell membrane</location>
        <topology evidence="19">Multi-pass membrane protein</topology>
    </subcellularLocation>
</comment>
<dbReference type="NCBIfam" id="NF009784">
    <property type="entry name" value="PRK13279.1"/>
    <property type="match status" value="1"/>
</dbReference>
<dbReference type="UniPathway" id="UPA00037"/>
<feature type="transmembrane region" description="Helical" evidence="19">
    <location>
        <begin position="381"/>
        <end position="402"/>
    </location>
</feature>
<dbReference type="InterPro" id="IPR050297">
    <property type="entry name" value="LipidA_mod_glycosyltrf_83"/>
</dbReference>
<dbReference type="EMBL" id="JFHN01000075">
    <property type="protein sequence ID" value="EXU73615.1"/>
    <property type="molecule type" value="Genomic_DNA"/>
</dbReference>
<keyword evidence="10 19" id="KW-0328">Glycosyltransferase</keyword>
<keyword evidence="16 19" id="KW-0472">Membrane</keyword>
<evidence type="ECO:0000256" key="10">
    <source>
        <dbReference type="ARBA" id="ARBA00022676"/>
    </source>
</evidence>
<dbReference type="HAMAP" id="MF_01165">
    <property type="entry name" value="ArnT_transfer"/>
    <property type="match status" value="1"/>
</dbReference>
<evidence type="ECO:0000313" key="22">
    <source>
        <dbReference type="Proteomes" id="UP000019918"/>
    </source>
</evidence>
<keyword evidence="13 19" id="KW-0448">Lipopolysaccharide biosynthesis</keyword>
<evidence type="ECO:0000256" key="15">
    <source>
        <dbReference type="ARBA" id="ARBA00023098"/>
    </source>
</evidence>
<evidence type="ECO:0000256" key="2">
    <source>
        <dbReference type="ARBA" id="ARBA00005200"/>
    </source>
</evidence>
<feature type="transmembrane region" description="Helical" evidence="19">
    <location>
        <begin position="204"/>
        <end position="227"/>
    </location>
</feature>
<dbReference type="GO" id="GO:0005886">
    <property type="term" value="C:plasma membrane"/>
    <property type="evidence" value="ECO:0007669"/>
    <property type="project" value="UniProtKB-SubCell"/>
</dbReference>
<evidence type="ECO:0000256" key="8">
    <source>
        <dbReference type="ARBA" id="ARBA00022519"/>
    </source>
</evidence>
<dbReference type="EC" id="2.4.2.43" evidence="4 19"/>
<evidence type="ECO:0000256" key="9">
    <source>
        <dbReference type="ARBA" id="ARBA00022556"/>
    </source>
</evidence>
<dbReference type="GO" id="GO:0009245">
    <property type="term" value="P:lipid A biosynthetic process"/>
    <property type="evidence" value="ECO:0007669"/>
    <property type="project" value="UniProtKB-UniRule"/>
</dbReference>
<dbReference type="RefSeq" id="WP_034941787.1">
    <property type="nucleotide sequence ID" value="NZ_JFHN01000075.1"/>
</dbReference>
<dbReference type="Pfam" id="PF02366">
    <property type="entry name" value="PMT"/>
    <property type="match status" value="1"/>
</dbReference>
<evidence type="ECO:0000256" key="18">
    <source>
        <dbReference type="ARBA" id="ARBA00034054"/>
    </source>
</evidence>
<feature type="transmembrane region" description="Helical" evidence="19">
    <location>
        <begin position="162"/>
        <end position="192"/>
    </location>
</feature>
<name>A0A014NII5_9GAMM</name>
<evidence type="ECO:0000256" key="12">
    <source>
        <dbReference type="ARBA" id="ARBA00022692"/>
    </source>
</evidence>